<dbReference type="PROSITE" id="PS50853">
    <property type="entry name" value="FN3"/>
    <property type="match status" value="6"/>
</dbReference>
<dbReference type="RefSeq" id="WP_059136144.1">
    <property type="nucleotide sequence ID" value="NZ_LMAI01000003.1"/>
</dbReference>
<dbReference type="InterPro" id="IPR036116">
    <property type="entry name" value="FN3_sf"/>
</dbReference>
<keyword evidence="1 3" id="KW-0732">Signal</keyword>
<feature type="chain" id="PRO_5007094963" description="Fibronectin type-III domain-containing protein" evidence="3">
    <location>
        <begin position="19"/>
        <end position="1556"/>
    </location>
</feature>
<protein>
    <recommendedName>
        <fullName evidence="4">Fibronectin type-III domain-containing protein</fullName>
    </recommendedName>
</protein>
<dbReference type="PANTHER" id="PTHR46708:SF2">
    <property type="entry name" value="FIBRONECTIN TYPE-III DOMAIN-CONTAINING PROTEIN"/>
    <property type="match status" value="1"/>
</dbReference>
<dbReference type="Proteomes" id="UP000054388">
    <property type="component" value="Unassembled WGS sequence"/>
</dbReference>
<evidence type="ECO:0000313" key="6">
    <source>
        <dbReference type="Proteomes" id="UP000054388"/>
    </source>
</evidence>
<dbReference type="NCBIfam" id="TIGR04183">
    <property type="entry name" value="Por_Secre_tail"/>
    <property type="match status" value="1"/>
</dbReference>
<gene>
    <name evidence="5" type="ORF">AR686_06040</name>
</gene>
<feature type="domain" description="Fibronectin type-III" evidence="4">
    <location>
        <begin position="1133"/>
        <end position="1224"/>
    </location>
</feature>
<dbReference type="SUPFAM" id="SSF49265">
    <property type="entry name" value="Fibronectin type III"/>
    <property type="match status" value="3"/>
</dbReference>
<dbReference type="InterPro" id="IPR026444">
    <property type="entry name" value="Secre_tail"/>
</dbReference>
<dbReference type="CDD" id="cd00063">
    <property type="entry name" value="FN3"/>
    <property type="match status" value="5"/>
</dbReference>
<proteinExistence type="predicted"/>
<evidence type="ECO:0000256" key="3">
    <source>
        <dbReference type="SAM" id="SignalP"/>
    </source>
</evidence>
<sequence>MKKILQIFALITAYITNAQVSSYSFTQSSGTYAALASPTILATATASNSLDNAVYPVTLPFNFSFNGVNYSSLNVSTNGFITFGTTVPGTATYSPISSTETYSGAVSAFGRDLNAIANVTNVFGTVSWGIEGTAPNREIVIQWADFRPTYTTSTTAAYAFSFQIRLRETAKTIAVVYKGGSYLAGTTTYSSTAQIGLRGVNNTDYNNRLNATSLAFTSSTAGTANTSSQAFNTTAATPGMPSDGLTYTWTPPTCFSPSGLVSGATSPVTASIGWTAPTTVPANGYEYIVSTTNTTPLAATSGTATTAVSVPLNSLVTGTTYYWWVRSICSATDKSTWIAGPSFTPGQIGSGTASSGNLPIYSCFGFNYSQQIYTASEVAGAIGTNNYITKIRFFVQSTATTQANYNQWVVYMGNTSQTDFATTTSWVPLSGMQQVYTGTLPNMTSGNWVEITLTNPFVWNGTSNIVVAVDENAPSYSCTQNWGNYPAGTNRGILHYSDSVNADPSAPPTASSRYSDIPRIQLVAEILQPCTTAPPSNIAVGQLTPTSAVVSWSPTLGATYVVRYRLAPSGAWTTVTLTAPLSSSYIIPGLNELTAYEVQVATICGGTTGAFSPSVPFTTPAVTYCTSGPTSTTVYEYLSNVTVTPTGYAPMISNSATPPPFYSDYTNDPARLITLIRGTANNSISATKVWPNFQYAAGTRAWIDFNRNGIFGDNPNELVLDSPSNTTTVVSNPNFTVPTVAQGAYAGNLNVRMRVILQEGGTPSPCGGFTWGEVEDYSVRLIDLLPCTTAAPSNITVTNMTATTAYVSWLPAAGATYFVRWRQGTTGAWLPSVAGQAITAGQSYYTITGLTEQTAYQVQVMTVCNGTSGAFGPSINFTTPPLTYCPMVGTGTNDYISNVKVTPVNFPIVNNTSLQTNYISYTTPVINLEVGSIGNELSVTKSWQTTTFADAVDAYIDYNRDGIFAANEKIMTSASSTTTPVTATFNVPAAGPAIYSGPLNTTMRVILKRGSASVMCVDPANGEVEDYAVKLRPCSNIPPTNVTVSPITHNSATVNWTSSLNNNAFILEYRAVTTPASPWIPINASVLAGNPPVQLTGLTPATTYEVRIAAVCGTGGAGAYTPIKVFTTRCDPTPPNVTITNVTSTSAVVTWNPIVPSATYIIRYRPVGSTTWISVTAPAPPANSVTLTGLTSYVTYEVQVANQCVGETTPNPWSNPQVFTTVRICEVPPPGLTITTLTPTSAEVTWDAFTGAGATGSYILRYRKVGIPSWTTLTVNANTYTILGLLELTKYEMQVANICSGTPGNFTPPYYFTTPTVVYCQMSSSNGSTEFINKVMVKPTGKPEMINETLIGPTPGYSDFTANPAKHITMIQGSAGNQITIDKTLSNGASAGVAVWIDFNRNGYFDINERILADGPNTNPTASTTFSVPADAFVSMTDYKYVVMRVAMQKDGIPVNCTSFPNGEVEDYTVRISKQSVANAVNQTDILIYPNPVSTVLNVKNISKKANYKIYSAAGQVVSSGLILNNKIDVSRLINGLYVIDIEDVQGTVQKKFIKE</sequence>
<name>A0A101CJD2_9FLAO</name>
<dbReference type="Gene3D" id="2.60.40.10">
    <property type="entry name" value="Immunoglobulins"/>
    <property type="match status" value="5"/>
</dbReference>
<evidence type="ECO:0000313" key="5">
    <source>
        <dbReference type="EMBL" id="KUJ57212.1"/>
    </source>
</evidence>
<dbReference type="InterPro" id="IPR050991">
    <property type="entry name" value="ECM_Regulatory_Proteins"/>
</dbReference>
<accession>A0A101CJD2</accession>
<reference evidence="5 6" key="1">
    <citation type="submission" date="2015-10" db="EMBL/GenBank/DDBJ databases">
        <title>Genome sequence of Chryseobacterium greenlandense.</title>
        <authorList>
            <person name="Newman J."/>
            <person name="Fischer K."/>
            <person name="Miller J."/>
        </authorList>
    </citation>
    <scope>NUCLEOTIDE SEQUENCE [LARGE SCALE GENOMIC DNA]</scope>
    <source>
        <strain evidence="5 6">UMB34</strain>
    </source>
</reference>
<dbReference type="Pfam" id="PF18962">
    <property type="entry name" value="Por_Secre_tail"/>
    <property type="match status" value="1"/>
</dbReference>
<feature type="domain" description="Fibronectin type-III" evidence="4">
    <location>
        <begin position="534"/>
        <end position="622"/>
    </location>
</feature>
<feature type="domain" description="Fibronectin type-III" evidence="4">
    <location>
        <begin position="1228"/>
        <end position="1317"/>
    </location>
</feature>
<dbReference type="InterPro" id="IPR045474">
    <property type="entry name" value="GEVED"/>
</dbReference>
<dbReference type="PANTHER" id="PTHR46708">
    <property type="entry name" value="TENASCIN"/>
    <property type="match status" value="1"/>
</dbReference>
<feature type="signal peptide" evidence="3">
    <location>
        <begin position="1"/>
        <end position="18"/>
    </location>
</feature>
<dbReference type="SMART" id="SM00060">
    <property type="entry name" value="FN3"/>
    <property type="match status" value="6"/>
</dbReference>
<evidence type="ECO:0000256" key="1">
    <source>
        <dbReference type="ARBA" id="ARBA00022729"/>
    </source>
</evidence>
<dbReference type="InterPro" id="IPR013783">
    <property type="entry name" value="Ig-like_fold"/>
</dbReference>
<feature type="domain" description="Fibronectin type-III" evidence="4">
    <location>
        <begin position="791"/>
        <end position="882"/>
    </location>
</feature>
<evidence type="ECO:0000259" key="4">
    <source>
        <dbReference type="PROSITE" id="PS50853"/>
    </source>
</evidence>
<dbReference type="InterPro" id="IPR003961">
    <property type="entry name" value="FN3_dom"/>
</dbReference>
<feature type="domain" description="Fibronectin type-III" evidence="4">
    <location>
        <begin position="256"/>
        <end position="348"/>
    </location>
</feature>
<organism evidence="5 6">
    <name type="scientific">Chryseobacterium aquaticum subsp. greenlandense</name>
    <dbReference type="NCBI Taxonomy" id="345663"/>
    <lineage>
        <taxon>Bacteria</taxon>
        <taxon>Pseudomonadati</taxon>
        <taxon>Bacteroidota</taxon>
        <taxon>Flavobacteriia</taxon>
        <taxon>Flavobacteriales</taxon>
        <taxon>Weeksellaceae</taxon>
        <taxon>Chryseobacterium group</taxon>
        <taxon>Chryseobacterium</taxon>
    </lineage>
</organism>
<dbReference type="Pfam" id="PF00041">
    <property type="entry name" value="fn3"/>
    <property type="match status" value="5"/>
</dbReference>
<evidence type="ECO:0000256" key="2">
    <source>
        <dbReference type="ARBA" id="ARBA00022737"/>
    </source>
</evidence>
<keyword evidence="2" id="KW-0677">Repeat</keyword>
<dbReference type="EMBL" id="LMAI01000003">
    <property type="protein sequence ID" value="KUJ57212.1"/>
    <property type="molecule type" value="Genomic_DNA"/>
</dbReference>
<comment type="caution">
    <text evidence="5">The sequence shown here is derived from an EMBL/GenBank/DDBJ whole genome shotgun (WGS) entry which is preliminary data.</text>
</comment>
<feature type="domain" description="Fibronectin type-III" evidence="4">
    <location>
        <begin position="1038"/>
        <end position="1131"/>
    </location>
</feature>
<dbReference type="Pfam" id="PF20009">
    <property type="entry name" value="GEVED"/>
    <property type="match status" value="3"/>
</dbReference>